<sequence length="133" mass="15134">MEIHWKLVITDRKTTGRVFISYTTVMHIYKPYPDRTEAGNQSISLATRSSDVVFSSRTKRTAIITKQESSYFSVFPQLSIENILPSRSMTCLDRSRSSDHITVETTIELVLFQASARKFLAKENPPDIKFGAV</sequence>
<protein>
    <submittedName>
        <fullName evidence="1">Uncharacterized protein</fullName>
    </submittedName>
</protein>
<accession>A0A4Y2MXY5</accession>
<keyword evidence="2" id="KW-1185">Reference proteome</keyword>
<evidence type="ECO:0000313" key="1">
    <source>
        <dbReference type="EMBL" id="GBN30496.1"/>
    </source>
</evidence>
<gene>
    <name evidence="1" type="ORF">AVEN_137179_1</name>
</gene>
<evidence type="ECO:0000313" key="2">
    <source>
        <dbReference type="Proteomes" id="UP000499080"/>
    </source>
</evidence>
<name>A0A4Y2MXY5_ARAVE</name>
<reference evidence="1 2" key="1">
    <citation type="journal article" date="2019" name="Sci. Rep.">
        <title>Orb-weaving spider Araneus ventricosus genome elucidates the spidroin gene catalogue.</title>
        <authorList>
            <person name="Kono N."/>
            <person name="Nakamura H."/>
            <person name="Ohtoshi R."/>
            <person name="Moran D.A.P."/>
            <person name="Shinohara A."/>
            <person name="Yoshida Y."/>
            <person name="Fujiwara M."/>
            <person name="Mori M."/>
            <person name="Tomita M."/>
            <person name="Arakawa K."/>
        </authorList>
    </citation>
    <scope>NUCLEOTIDE SEQUENCE [LARGE SCALE GENOMIC DNA]</scope>
</reference>
<organism evidence="1 2">
    <name type="scientific">Araneus ventricosus</name>
    <name type="common">Orbweaver spider</name>
    <name type="synonym">Epeira ventricosa</name>
    <dbReference type="NCBI Taxonomy" id="182803"/>
    <lineage>
        <taxon>Eukaryota</taxon>
        <taxon>Metazoa</taxon>
        <taxon>Ecdysozoa</taxon>
        <taxon>Arthropoda</taxon>
        <taxon>Chelicerata</taxon>
        <taxon>Arachnida</taxon>
        <taxon>Araneae</taxon>
        <taxon>Araneomorphae</taxon>
        <taxon>Entelegynae</taxon>
        <taxon>Araneoidea</taxon>
        <taxon>Araneidae</taxon>
        <taxon>Araneus</taxon>
    </lineage>
</organism>
<dbReference type="EMBL" id="BGPR01007925">
    <property type="protein sequence ID" value="GBN30496.1"/>
    <property type="molecule type" value="Genomic_DNA"/>
</dbReference>
<dbReference type="Proteomes" id="UP000499080">
    <property type="component" value="Unassembled WGS sequence"/>
</dbReference>
<comment type="caution">
    <text evidence="1">The sequence shown here is derived from an EMBL/GenBank/DDBJ whole genome shotgun (WGS) entry which is preliminary data.</text>
</comment>
<dbReference type="AlphaFoldDB" id="A0A4Y2MXY5"/>
<proteinExistence type="predicted"/>